<dbReference type="InterPro" id="IPR010930">
    <property type="entry name" value="Flg_bb/hook_C_dom"/>
</dbReference>
<organism evidence="8 9">
    <name type="scientific">Candidatus Campylobacter infans</name>
    <dbReference type="NCBI Taxonomy" id="2561898"/>
    <lineage>
        <taxon>Bacteria</taxon>
        <taxon>Pseudomonadati</taxon>
        <taxon>Campylobacterota</taxon>
        <taxon>Epsilonproteobacteria</taxon>
        <taxon>Campylobacterales</taxon>
        <taxon>Campylobacteraceae</taxon>
        <taxon>Campylobacter</taxon>
    </lineage>
</organism>
<evidence type="ECO:0000256" key="1">
    <source>
        <dbReference type="ARBA" id="ARBA00004117"/>
    </source>
</evidence>
<dbReference type="SUPFAM" id="SSF117143">
    <property type="entry name" value="Flagellar hook protein flgE"/>
    <property type="match status" value="1"/>
</dbReference>
<dbReference type="AlphaFoldDB" id="A0A7H9CGA4"/>
<dbReference type="KEGG" id="cinf:CINF_0108"/>
<reference evidence="8 9" key="1">
    <citation type="submission" date="2020-02" db="EMBL/GenBank/DDBJ databases">
        <title>Complete genome sequence of the novel Campylobacter species Candidatus Campylobacter infans.</title>
        <authorList>
            <person name="Duim B."/>
            <person name="Zomer A."/>
            <person name="van der Graaf L."/>
            <person name="Wagenaar J."/>
        </authorList>
    </citation>
    <scope>NUCLEOTIDE SEQUENCE [LARGE SCALE GENOMIC DNA]</scope>
    <source>
        <strain evidence="8 9">19S00001</strain>
    </source>
</reference>
<dbReference type="Pfam" id="PF06429">
    <property type="entry name" value="Flg_bbr_C"/>
    <property type="match status" value="1"/>
</dbReference>
<feature type="domain" description="Flagellar hook protein FlgE/F/G-like D1" evidence="7">
    <location>
        <begin position="89"/>
        <end position="138"/>
    </location>
</feature>
<comment type="subcellular location">
    <subcellularLocation>
        <location evidence="1 4">Bacterial flagellum basal body</location>
    </subcellularLocation>
</comment>
<dbReference type="InterPro" id="IPR053967">
    <property type="entry name" value="LlgE_F_G-like_D1"/>
</dbReference>
<evidence type="ECO:0000259" key="5">
    <source>
        <dbReference type="Pfam" id="PF00460"/>
    </source>
</evidence>
<dbReference type="InterPro" id="IPR001444">
    <property type="entry name" value="Flag_bb_rod_N"/>
</dbReference>
<evidence type="ECO:0000313" key="9">
    <source>
        <dbReference type="Proteomes" id="UP000509414"/>
    </source>
</evidence>
<dbReference type="InterPro" id="IPR037058">
    <property type="entry name" value="Falgellar_hook_FlgE_sf"/>
</dbReference>
<keyword evidence="8" id="KW-0282">Flagellum</keyword>
<protein>
    <submittedName>
        <fullName evidence="8">Flagellar hook protein</fullName>
    </submittedName>
</protein>
<gene>
    <name evidence="8" type="primary">flgE</name>
    <name evidence="8" type="ORF">CINF_0108</name>
</gene>
<dbReference type="Gene3D" id="2.60.98.20">
    <property type="entry name" value="Flagellar hook protein FlgE"/>
    <property type="match status" value="1"/>
</dbReference>
<dbReference type="Proteomes" id="UP000509414">
    <property type="component" value="Chromosome"/>
</dbReference>
<dbReference type="PANTHER" id="PTHR30435:SF19">
    <property type="entry name" value="FLAGELLAR BASAL-BODY ROD PROTEIN FLGG"/>
    <property type="match status" value="1"/>
</dbReference>
<dbReference type="Pfam" id="PF00460">
    <property type="entry name" value="Flg_bb_rod"/>
    <property type="match status" value="1"/>
</dbReference>
<sequence>MMVAFYNGVAGIKTQSVGIDVSSNNVSNINTVGFKGSQAEFKDVFYQNINAAGFSPDYSQLGLASTMAATALNVREGSLESTDSMLDLAISGDGWFRIADGSGDVYYTRSGTFHKDVTNSIVNDAGYYLMGTMANFNESKYSKTALEKLGLSADENALSVKAGTDLAFSDVSEPIKLPNNLYMPLEPTTKVSFKGNLSSNTEYELKQTQLNMDGVEKNIENNLLSFSANINNTPGITSFHPDDKVDITISDANGNSLKTKASLNADGSFGVENFDISTLDSTTLSLSAISVAQHEKPSTATLSTDLYSPNGSNNLLTINFSKTSKDATGSIWNAIATITDKDGKEISNSQGQIRFDSNGALISSTLTNINNEGVNVGLDFGKDYDGLSVRDGASVVENITKDGYGEGLLKDYAINEDGTVVALFDNGKQAAVAKIPIFHFQNDQGLFSVGGSGTLFAQTSNSGEAFMYAKEDGTPYNGSKLKNYFLEMSNVDFGTEMTNIIVMQKAYEASARSITTSDEMLQKAINMKLN</sequence>
<dbReference type="RefSeq" id="WP_179975350.1">
    <property type="nucleotide sequence ID" value="NZ_CP049075.1"/>
</dbReference>
<dbReference type="NCBIfam" id="TIGR03506">
    <property type="entry name" value="FlgEFG_subfam"/>
    <property type="match status" value="1"/>
</dbReference>
<name>A0A7H9CGA4_9BACT</name>
<evidence type="ECO:0000256" key="2">
    <source>
        <dbReference type="ARBA" id="ARBA00009677"/>
    </source>
</evidence>
<accession>A0A7H9CGA4</accession>
<dbReference type="InterPro" id="IPR019776">
    <property type="entry name" value="Flagellar_basal_body_rod_CS"/>
</dbReference>
<dbReference type="InterPro" id="IPR037925">
    <property type="entry name" value="FlgE/F/G-like"/>
</dbReference>
<dbReference type="EMBL" id="CP049075">
    <property type="protein sequence ID" value="QLI04661.1"/>
    <property type="molecule type" value="Genomic_DNA"/>
</dbReference>
<evidence type="ECO:0000256" key="3">
    <source>
        <dbReference type="ARBA" id="ARBA00023143"/>
    </source>
</evidence>
<keyword evidence="8" id="KW-0969">Cilium</keyword>
<feature type="domain" description="Flagellar basal-body/hook protein C-terminal" evidence="6">
    <location>
        <begin position="485"/>
        <end position="527"/>
    </location>
</feature>
<feature type="domain" description="Flagellar basal body rod protein N-terminal" evidence="5">
    <location>
        <begin position="5"/>
        <end position="35"/>
    </location>
</feature>
<evidence type="ECO:0000259" key="7">
    <source>
        <dbReference type="Pfam" id="PF22692"/>
    </source>
</evidence>
<dbReference type="PROSITE" id="PS00588">
    <property type="entry name" value="FLAGELLA_BB_ROD"/>
    <property type="match status" value="1"/>
</dbReference>
<evidence type="ECO:0000259" key="6">
    <source>
        <dbReference type="Pfam" id="PF06429"/>
    </source>
</evidence>
<dbReference type="PANTHER" id="PTHR30435">
    <property type="entry name" value="FLAGELLAR PROTEIN"/>
    <property type="match status" value="1"/>
</dbReference>
<dbReference type="GO" id="GO:0009425">
    <property type="term" value="C:bacterial-type flagellum basal body"/>
    <property type="evidence" value="ECO:0007669"/>
    <property type="project" value="UniProtKB-SubCell"/>
</dbReference>
<comment type="similarity">
    <text evidence="2 4">Belongs to the flagella basal body rod proteins family.</text>
</comment>
<evidence type="ECO:0000256" key="4">
    <source>
        <dbReference type="RuleBase" id="RU362116"/>
    </source>
</evidence>
<evidence type="ECO:0000313" key="8">
    <source>
        <dbReference type="EMBL" id="QLI04661.1"/>
    </source>
</evidence>
<keyword evidence="3 4" id="KW-0975">Bacterial flagellum</keyword>
<keyword evidence="9" id="KW-1185">Reference proteome</keyword>
<keyword evidence="8" id="KW-0966">Cell projection</keyword>
<dbReference type="GO" id="GO:0071978">
    <property type="term" value="P:bacterial-type flagellum-dependent swarming motility"/>
    <property type="evidence" value="ECO:0007669"/>
    <property type="project" value="TreeGrafter"/>
</dbReference>
<dbReference type="Pfam" id="PF22692">
    <property type="entry name" value="LlgE_F_G_D1"/>
    <property type="match status" value="1"/>
</dbReference>
<dbReference type="InterPro" id="IPR020013">
    <property type="entry name" value="Flagellar_FlgE/F/G"/>
</dbReference>
<proteinExistence type="inferred from homology"/>